<evidence type="ECO:0000256" key="4">
    <source>
        <dbReference type="ARBA" id="ARBA00022840"/>
    </source>
</evidence>
<evidence type="ECO:0000313" key="8">
    <source>
        <dbReference type="EMBL" id="CAL1354243.1"/>
    </source>
</evidence>
<keyword evidence="5 6" id="KW-0694">RNA-binding</keyword>
<keyword evidence="9" id="KW-1185">Reference proteome</keyword>
<dbReference type="GO" id="GO:0003723">
    <property type="term" value="F:RNA binding"/>
    <property type="evidence" value="ECO:0007669"/>
    <property type="project" value="UniProtKB-UniRule"/>
</dbReference>
<comment type="function">
    <text evidence="6">RNA helicase.</text>
</comment>
<organism evidence="8 9">
    <name type="scientific">Linum trigynum</name>
    <dbReference type="NCBI Taxonomy" id="586398"/>
    <lineage>
        <taxon>Eukaryota</taxon>
        <taxon>Viridiplantae</taxon>
        <taxon>Streptophyta</taxon>
        <taxon>Embryophyta</taxon>
        <taxon>Tracheophyta</taxon>
        <taxon>Spermatophyta</taxon>
        <taxon>Magnoliopsida</taxon>
        <taxon>eudicotyledons</taxon>
        <taxon>Gunneridae</taxon>
        <taxon>Pentapetalae</taxon>
        <taxon>rosids</taxon>
        <taxon>fabids</taxon>
        <taxon>Malpighiales</taxon>
        <taxon>Linaceae</taxon>
        <taxon>Linum</taxon>
    </lineage>
</organism>
<protein>
    <recommendedName>
        <fullName evidence="6">ATP-dependent RNA helicase</fullName>
        <ecNumber evidence="6">3.6.4.13</ecNumber>
    </recommendedName>
</protein>
<dbReference type="Pfam" id="PF00271">
    <property type="entry name" value="Helicase_C"/>
    <property type="match status" value="1"/>
</dbReference>
<evidence type="ECO:0000256" key="6">
    <source>
        <dbReference type="RuleBase" id="RU365068"/>
    </source>
</evidence>
<keyword evidence="4 6" id="KW-0067">ATP-binding</keyword>
<dbReference type="PROSITE" id="PS51194">
    <property type="entry name" value="HELICASE_CTER"/>
    <property type="match status" value="1"/>
</dbReference>
<comment type="domain">
    <text evidence="6">The Q motif is unique to and characteristic of the DEAD box family of RNA helicases and controls ATP binding and hydrolysis.</text>
</comment>
<evidence type="ECO:0000259" key="7">
    <source>
        <dbReference type="PROSITE" id="PS51194"/>
    </source>
</evidence>
<evidence type="ECO:0000256" key="5">
    <source>
        <dbReference type="ARBA" id="ARBA00022884"/>
    </source>
</evidence>
<dbReference type="SUPFAM" id="SSF52540">
    <property type="entry name" value="P-loop containing nucleoside triphosphate hydrolases"/>
    <property type="match status" value="1"/>
</dbReference>
<dbReference type="GO" id="GO:0016787">
    <property type="term" value="F:hydrolase activity"/>
    <property type="evidence" value="ECO:0007669"/>
    <property type="project" value="UniProtKB-KW"/>
</dbReference>
<gene>
    <name evidence="8" type="ORF">LTRI10_LOCUS2076</name>
</gene>
<evidence type="ECO:0000256" key="1">
    <source>
        <dbReference type="ARBA" id="ARBA00022741"/>
    </source>
</evidence>
<dbReference type="SMART" id="SM01178">
    <property type="entry name" value="DUF4217"/>
    <property type="match status" value="1"/>
</dbReference>
<name>A0AAV2CCW5_9ROSI</name>
<dbReference type="GO" id="GO:0003724">
    <property type="term" value="F:RNA helicase activity"/>
    <property type="evidence" value="ECO:0007669"/>
    <property type="project" value="UniProtKB-EC"/>
</dbReference>
<dbReference type="SMART" id="SM00490">
    <property type="entry name" value="HELICc"/>
    <property type="match status" value="1"/>
</dbReference>
<comment type="similarity">
    <text evidence="6">Belongs to the DEAD box helicase family.</text>
</comment>
<comment type="catalytic activity">
    <reaction evidence="6">
        <text>ATP + H2O = ADP + phosphate + H(+)</text>
        <dbReference type="Rhea" id="RHEA:13065"/>
        <dbReference type="ChEBI" id="CHEBI:15377"/>
        <dbReference type="ChEBI" id="CHEBI:15378"/>
        <dbReference type="ChEBI" id="CHEBI:30616"/>
        <dbReference type="ChEBI" id="CHEBI:43474"/>
        <dbReference type="ChEBI" id="CHEBI:456216"/>
        <dbReference type="EC" id="3.6.4.13"/>
    </reaction>
</comment>
<dbReference type="Pfam" id="PF13959">
    <property type="entry name" value="CTE_SPB4"/>
    <property type="match status" value="1"/>
</dbReference>
<feature type="domain" description="Helicase C-terminal" evidence="7">
    <location>
        <begin position="1"/>
        <end position="163"/>
    </location>
</feature>
<dbReference type="InterPro" id="IPR027417">
    <property type="entry name" value="P-loop_NTPase"/>
</dbReference>
<dbReference type="AlphaFoldDB" id="A0AAV2CCW5"/>
<dbReference type="EMBL" id="OZ034813">
    <property type="protein sequence ID" value="CAL1354243.1"/>
    <property type="molecule type" value="Genomic_DNA"/>
</dbReference>
<keyword evidence="3 6" id="KW-0347">Helicase</keyword>
<evidence type="ECO:0000313" key="9">
    <source>
        <dbReference type="Proteomes" id="UP001497516"/>
    </source>
</evidence>
<proteinExistence type="inferred from homology"/>
<dbReference type="Gene3D" id="3.40.50.300">
    <property type="entry name" value="P-loop containing nucleotide triphosphate hydrolases"/>
    <property type="match status" value="1"/>
</dbReference>
<accession>A0AAV2CCW5</accession>
<evidence type="ECO:0000256" key="3">
    <source>
        <dbReference type="ARBA" id="ARBA00022806"/>
    </source>
</evidence>
<dbReference type="Proteomes" id="UP001497516">
    <property type="component" value="Chromosome 1"/>
</dbReference>
<dbReference type="CDD" id="cd18787">
    <property type="entry name" value="SF2_C_DEAD"/>
    <property type="match status" value="1"/>
</dbReference>
<dbReference type="InterPro" id="IPR025313">
    <property type="entry name" value="SPB4-like_CTE"/>
</dbReference>
<sequence>MDFVKAHLNSKILVFLSTCKQVIFFVVEAFKKWRPGISLKCLHGRMKQERRINIYSQLCEQRFVLVSTDVAARGLDFNKVVDWVVQVDCPEDVASYIHRLGLIYKANMKRIQPMYGLLSALLVKHFELQELVVKAFIRYMQCIHIQKEKDAFDVLQLPIDEFAASMGLALTPNIRFVN</sequence>
<keyword evidence="1 6" id="KW-0547">Nucleotide-binding</keyword>
<reference evidence="8 9" key="1">
    <citation type="submission" date="2024-04" db="EMBL/GenBank/DDBJ databases">
        <authorList>
            <person name="Fracassetti M."/>
        </authorList>
    </citation>
    <scope>NUCLEOTIDE SEQUENCE [LARGE SCALE GENOMIC DNA]</scope>
</reference>
<dbReference type="EC" id="3.6.4.13" evidence="6"/>
<dbReference type="GO" id="GO:0005524">
    <property type="term" value="F:ATP binding"/>
    <property type="evidence" value="ECO:0007669"/>
    <property type="project" value="UniProtKB-UniRule"/>
</dbReference>
<keyword evidence="2 6" id="KW-0378">Hydrolase</keyword>
<dbReference type="PANTHER" id="PTHR24031">
    <property type="entry name" value="RNA HELICASE"/>
    <property type="match status" value="1"/>
</dbReference>
<evidence type="ECO:0000256" key="2">
    <source>
        <dbReference type="ARBA" id="ARBA00022801"/>
    </source>
</evidence>
<dbReference type="InterPro" id="IPR001650">
    <property type="entry name" value="Helicase_C-like"/>
</dbReference>